<comment type="subcellular location">
    <subcellularLocation>
        <location evidence="2">Membrane</location>
    </subcellularLocation>
</comment>
<keyword evidence="8" id="KW-1133">Transmembrane helix</keyword>
<dbReference type="SMART" id="SM00387">
    <property type="entry name" value="HATPase_c"/>
    <property type="match status" value="1"/>
</dbReference>
<dbReference type="InterPro" id="IPR003594">
    <property type="entry name" value="HATPase_dom"/>
</dbReference>
<dbReference type="RefSeq" id="WP_244875973.1">
    <property type="nucleotide sequence ID" value="NZ_BAAATW010000008.1"/>
</dbReference>
<dbReference type="InterPro" id="IPR013587">
    <property type="entry name" value="Nitrate/nitrite_sensing"/>
</dbReference>
<feature type="compositionally biased region" description="Basic and acidic residues" evidence="10">
    <location>
        <begin position="959"/>
        <end position="975"/>
    </location>
</feature>
<dbReference type="PROSITE" id="PS50906">
    <property type="entry name" value="NIT"/>
    <property type="match status" value="1"/>
</dbReference>
<evidence type="ECO:0000256" key="3">
    <source>
        <dbReference type="ARBA" id="ARBA00012438"/>
    </source>
</evidence>
<gene>
    <name evidence="13" type="ORF">Aco04nite_27740</name>
</gene>
<comment type="caution">
    <text evidence="13">The sequence shown here is derived from an EMBL/GenBank/DDBJ whole genome shotgun (WGS) entry which is preliminary data.</text>
</comment>
<evidence type="ECO:0000256" key="2">
    <source>
        <dbReference type="ARBA" id="ARBA00004370"/>
    </source>
</evidence>
<keyword evidence="7" id="KW-0418">Kinase</keyword>
<keyword evidence="6" id="KW-0812">Transmembrane</keyword>
<dbReference type="GO" id="GO:0000160">
    <property type="term" value="P:phosphorelay signal transduction system"/>
    <property type="evidence" value="ECO:0007669"/>
    <property type="project" value="UniProtKB-KW"/>
</dbReference>
<dbReference type="EC" id="2.7.13.3" evidence="3"/>
<feature type="compositionally biased region" description="Basic and acidic residues" evidence="10">
    <location>
        <begin position="1020"/>
        <end position="1032"/>
    </location>
</feature>
<dbReference type="PANTHER" id="PTHR45436:SF5">
    <property type="entry name" value="SENSOR HISTIDINE KINASE TRCS"/>
    <property type="match status" value="1"/>
</dbReference>
<evidence type="ECO:0000256" key="8">
    <source>
        <dbReference type="ARBA" id="ARBA00022989"/>
    </source>
</evidence>
<evidence type="ECO:0000313" key="14">
    <source>
        <dbReference type="Proteomes" id="UP000680865"/>
    </source>
</evidence>
<feature type="domain" description="NIT" evidence="12">
    <location>
        <begin position="53"/>
        <end position="306"/>
    </location>
</feature>
<dbReference type="InterPro" id="IPR036890">
    <property type="entry name" value="HATPase_C_sf"/>
</dbReference>
<dbReference type="InterPro" id="IPR050428">
    <property type="entry name" value="TCS_sensor_his_kinase"/>
</dbReference>
<dbReference type="GO" id="GO:0005886">
    <property type="term" value="C:plasma membrane"/>
    <property type="evidence" value="ECO:0007669"/>
    <property type="project" value="TreeGrafter"/>
</dbReference>
<evidence type="ECO:0000256" key="4">
    <source>
        <dbReference type="ARBA" id="ARBA00022553"/>
    </source>
</evidence>
<feature type="compositionally biased region" description="Basic and acidic residues" evidence="10">
    <location>
        <begin position="1073"/>
        <end position="1082"/>
    </location>
</feature>
<name>A0A919VWK7_9ACTN</name>
<dbReference type="Proteomes" id="UP000680865">
    <property type="component" value="Unassembled WGS sequence"/>
</dbReference>
<evidence type="ECO:0000259" key="11">
    <source>
        <dbReference type="PROSITE" id="PS50885"/>
    </source>
</evidence>
<dbReference type="EMBL" id="BOQP01000011">
    <property type="protein sequence ID" value="GIM71923.1"/>
    <property type="molecule type" value="Genomic_DNA"/>
</dbReference>
<dbReference type="CDD" id="cd06225">
    <property type="entry name" value="HAMP"/>
    <property type="match status" value="1"/>
</dbReference>
<evidence type="ECO:0000256" key="1">
    <source>
        <dbReference type="ARBA" id="ARBA00000085"/>
    </source>
</evidence>
<dbReference type="Pfam" id="PF02518">
    <property type="entry name" value="HATPase_c"/>
    <property type="match status" value="1"/>
</dbReference>
<dbReference type="PROSITE" id="PS50885">
    <property type="entry name" value="HAMP"/>
    <property type="match status" value="1"/>
</dbReference>
<evidence type="ECO:0000256" key="10">
    <source>
        <dbReference type="SAM" id="MobiDB-lite"/>
    </source>
</evidence>
<dbReference type="GO" id="GO:0004673">
    <property type="term" value="F:protein histidine kinase activity"/>
    <property type="evidence" value="ECO:0007669"/>
    <property type="project" value="UniProtKB-EC"/>
</dbReference>
<feature type="compositionally biased region" description="Polar residues" evidence="10">
    <location>
        <begin position="1033"/>
        <end position="1046"/>
    </location>
</feature>
<comment type="catalytic activity">
    <reaction evidence="1">
        <text>ATP + protein L-histidine = ADP + protein N-phospho-L-histidine.</text>
        <dbReference type="EC" id="2.7.13.3"/>
    </reaction>
</comment>
<evidence type="ECO:0000256" key="5">
    <source>
        <dbReference type="ARBA" id="ARBA00022679"/>
    </source>
</evidence>
<feature type="domain" description="HAMP" evidence="11">
    <location>
        <begin position="337"/>
        <end position="406"/>
    </location>
</feature>
<keyword evidence="4" id="KW-0597">Phosphoprotein</keyword>
<evidence type="ECO:0000256" key="9">
    <source>
        <dbReference type="ARBA" id="ARBA00023012"/>
    </source>
</evidence>
<evidence type="ECO:0000256" key="7">
    <source>
        <dbReference type="ARBA" id="ARBA00022777"/>
    </source>
</evidence>
<feature type="compositionally biased region" description="Low complexity" evidence="10">
    <location>
        <begin position="773"/>
        <end position="782"/>
    </location>
</feature>
<evidence type="ECO:0000256" key="6">
    <source>
        <dbReference type="ARBA" id="ARBA00022692"/>
    </source>
</evidence>
<protein>
    <recommendedName>
        <fullName evidence="3">histidine kinase</fullName>
        <ecNumber evidence="3">2.7.13.3</ecNumber>
    </recommendedName>
</protein>
<dbReference type="Pfam" id="PF00672">
    <property type="entry name" value="HAMP"/>
    <property type="match status" value="1"/>
</dbReference>
<accession>A0A919VWK7</accession>
<dbReference type="PANTHER" id="PTHR45436">
    <property type="entry name" value="SENSOR HISTIDINE KINASE YKOH"/>
    <property type="match status" value="1"/>
</dbReference>
<dbReference type="SMART" id="SM00304">
    <property type="entry name" value="HAMP"/>
    <property type="match status" value="1"/>
</dbReference>
<dbReference type="AlphaFoldDB" id="A0A919VWK7"/>
<dbReference type="SUPFAM" id="SSF55874">
    <property type="entry name" value="ATPase domain of HSP90 chaperone/DNA topoisomerase II/histidine kinase"/>
    <property type="match status" value="1"/>
</dbReference>
<feature type="compositionally biased region" description="Pro residues" evidence="10">
    <location>
        <begin position="783"/>
        <end position="800"/>
    </location>
</feature>
<dbReference type="InterPro" id="IPR003660">
    <property type="entry name" value="HAMP_dom"/>
</dbReference>
<dbReference type="InterPro" id="IPR010910">
    <property type="entry name" value="Nitrate/nitrite_sensing_bac"/>
</dbReference>
<evidence type="ECO:0000313" key="13">
    <source>
        <dbReference type="EMBL" id="GIM71923.1"/>
    </source>
</evidence>
<keyword evidence="5" id="KW-0808">Transferase</keyword>
<keyword evidence="9" id="KW-0902">Two-component regulatory system</keyword>
<feature type="compositionally biased region" description="Polar residues" evidence="10">
    <location>
        <begin position="917"/>
        <end position="926"/>
    </location>
</feature>
<dbReference type="Pfam" id="PF08376">
    <property type="entry name" value="NIT"/>
    <property type="match status" value="1"/>
</dbReference>
<dbReference type="Gene3D" id="6.10.340.10">
    <property type="match status" value="1"/>
</dbReference>
<reference evidence="13" key="1">
    <citation type="submission" date="2021-03" db="EMBL/GenBank/DDBJ databases">
        <title>Whole genome shotgun sequence of Actinoplanes consettensis NBRC 14913.</title>
        <authorList>
            <person name="Komaki H."/>
            <person name="Tamura T."/>
        </authorList>
    </citation>
    <scope>NUCLEOTIDE SEQUENCE</scope>
    <source>
        <strain evidence="13">NBRC 14913</strain>
    </source>
</reference>
<sequence length="1082" mass="114234">MRTRSWSIRSKIIALAAVPLTALLALWAFATAITAGPALNLLTTQSLLDDVGDPGSVLVGELQRERRLSVEFLSNAKTNPGSLDTQRATTDRAAAEFRRTAVSAVSSQAERVSSGTLSARIKQLINDLDGLPAARGYIDDRDVDVVGAQNLYSNIVDTSFQMFAATATFGDERVDREIRGLSNVGRGREYLSRVDSLLAGARVAGKLSAGSRAEIVQAIGTARFLIAQGVSDLPVQDRTAYQTLSAGTAFNRLGELQNELLTSSRAGVAVPVPADAWQPAYDTTIEQLRVFETNASDSLSDDARPVAVNVLLRLGLAGLLGLVALVLSVLVSIRVGRSIVGRLIRLRGEALEMADERLPAVVRRLQRGEAVDVEVETPPLEYGRDEIGQLGHAFNEVQRTAVQSAVEEASVRRGINEVFLNIARRSQTLLHRQLALLDKMERRETEPDELEDLYRVDHLATRMRRHAEDLVILAGAAPGRGWRNPVPLIDVIRGAISEVEDYKRVDIQSIQPSAVLGRAVGDVIHLLAELLENAASFSPPTTRVQVVGQILPNGYAVEIEDRGLGMSAEAITEANRKLLEPPDFDPTDSARLGLFVVAQLAARQGIRVSLRPSAYGGVTAIVLIPGELITAAPPGPGSLTIGPGPAPSTPAEAGLDRPLNGTGTDDRSSLAALQWQGTEELRSITTPTRPAPANGKAVDGLPTALSTSPGTLDRPGTASEPAAEGADLVTGPTPSAVVDGLTPDGLVQRRRGAPRKRNDGRTEPLAQLTPNLDTPDALTAPTGPTPAVLPPAAPAAPDSPGPVVGDGLDVEWPSGNDPMELSTPTLPSRARRTPAPRTPDERTPAEPTPAPRIPATRIPAQRTPAESIPPAAPSVLPGSVPPSEAASPALPGAGNRERSAAAVEDASRLRAAFAGSVDSSMDSPLESSMEEPGEAPADERLLPRRVRQSHLAPQLRGPVVERAEATTTRSPEKVRSLMSALQQGTTRGRRDAAALTQPPQPDPGSVTAASDRAAAGSERNAGEGDEQARVTDKQQTTGQPTWSEAATVTFPAVRISEADGTDGGTDGPPGDVHQIHRPEKDA</sequence>
<dbReference type="Gene3D" id="3.30.565.10">
    <property type="entry name" value="Histidine kinase-like ATPase, C-terminal domain"/>
    <property type="match status" value="1"/>
</dbReference>
<feature type="region of interest" description="Disordered" evidence="10">
    <location>
        <begin position="635"/>
        <end position="1082"/>
    </location>
</feature>
<proteinExistence type="predicted"/>
<keyword evidence="8" id="KW-0472">Membrane</keyword>
<evidence type="ECO:0000259" key="12">
    <source>
        <dbReference type="PROSITE" id="PS50906"/>
    </source>
</evidence>
<keyword evidence="14" id="KW-1185">Reference proteome</keyword>
<organism evidence="13 14">
    <name type="scientific">Winogradskya consettensis</name>
    <dbReference type="NCBI Taxonomy" id="113560"/>
    <lineage>
        <taxon>Bacteria</taxon>
        <taxon>Bacillati</taxon>
        <taxon>Actinomycetota</taxon>
        <taxon>Actinomycetes</taxon>
        <taxon>Micromonosporales</taxon>
        <taxon>Micromonosporaceae</taxon>
        <taxon>Winogradskya</taxon>
    </lineage>
</organism>